<evidence type="ECO:0000256" key="1">
    <source>
        <dbReference type="ARBA" id="ARBA00022737"/>
    </source>
</evidence>
<keyword evidence="2" id="KW-0732">Signal</keyword>
<gene>
    <name evidence="4" type="ORF">TR160674</name>
</gene>
<dbReference type="Gene3D" id="2.60.40.10">
    <property type="entry name" value="Immunoglobulins"/>
    <property type="match status" value="1"/>
</dbReference>
<evidence type="ECO:0000259" key="3">
    <source>
        <dbReference type="PROSITE" id="PS50853"/>
    </source>
</evidence>
<proteinExistence type="predicted"/>
<dbReference type="AlphaFoldDB" id="A0A0X3PJI6"/>
<dbReference type="PANTHER" id="PTHR46708:SF2">
    <property type="entry name" value="FIBRONECTIN TYPE-III DOMAIN-CONTAINING PROTEIN"/>
    <property type="match status" value="1"/>
</dbReference>
<accession>A0A0X3PJI6</accession>
<dbReference type="InterPro" id="IPR050991">
    <property type="entry name" value="ECM_Regulatory_Proteins"/>
</dbReference>
<organism evidence="4">
    <name type="scientific">Schistocephalus solidus</name>
    <name type="common">Tapeworm</name>
    <dbReference type="NCBI Taxonomy" id="70667"/>
    <lineage>
        <taxon>Eukaryota</taxon>
        <taxon>Metazoa</taxon>
        <taxon>Spiralia</taxon>
        <taxon>Lophotrochozoa</taxon>
        <taxon>Platyhelminthes</taxon>
        <taxon>Cestoda</taxon>
        <taxon>Eucestoda</taxon>
        <taxon>Diphyllobothriidea</taxon>
        <taxon>Diphyllobothriidae</taxon>
        <taxon>Schistocephalus</taxon>
    </lineage>
</organism>
<keyword evidence="1" id="KW-0677">Repeat</keyword>
<name>A0A0X3PJI6_SCHSO</name>
<feature type="chain" id="PRO_5007051159" description="Fibronectin type-III domain-containing protein" evidence="2">
    <location>
        <begin position="19"/>
        <end position="207"/>
    </location>
</feature>
<evidence type="ECO:0000313" key="4">
    <source>
        <dbReference type="EMBL" id="JAP50027.1"/>
    </source>
</evidence>
<evidence type="ECO:0000256" key="2">
    <source>
        <dbReference type="SAM" id="SignalP"/>
    </source>
</evidence>
<dbReference type="InterPro" id="IPR013783">
    <property type="entry name" value="Ig-like_fold"/>
</dbReference>
<feature type="domain" description="Fibronectin type-III" evidence="3">
    <location>
        <begin position="121"/>
        <end position="207"/>
    </location>
</feature>
<dbReference type="CDD" id="cd00063">
    <property type="entry name" value="FN3"/>
    <property type="match status" value="1"/>
</dbReference>
<dbReference type="SUPFAM" id="SSF49265">
    <property type="entry name" value="Fibronectin type III"/>
    <property type="match status" value="1"/>
</dbReference>
<dbReference type="EMBL" id="GEEE01013198">
    <property type="protein sequence ID" value="JAP50027.1"/>
    <property type="molecule type" value="Transcribed_RNA"/>
</dbReference>
<sequence length="207" mass="23112">MIARVILLISCVLGQTSGSEAMEDNDMPSLLRADVYSSRAMRVVFEEPIIRDVKFDDFRLNISGDFQKSQLIGQTNGVVLLDSLKPSTTYKISLEAKYAGTEIFSKPRWTTATTFAEGTDKPKNLKAEAISATSLKVTWDAPVNVHLDSKRYLLEVGEVRKEFHFNAFNGTYTIDGLTPGRKYKVLVRLSLRNPNYLAPAAEIDVET</sequence>
<dbReference type="PROSITE" id="PS50853">
    <property type="entry name" value="FN3"/>
    <property type="match status" value="1"/>
</dbReference>
<protein>
    <recommendedName>
        <fullName evidence="3">Fibronectin type-III domain-containing protein</fullName>
    </recommendedName>
</protein>
<dbReference type="SMART" id="SM00060">
    <property type="entry name" value="FN3"/>
    <property type="match status" value="2"/>
</dbReference>
<reference evidence="4" key="1">
    <citation type="submission" date="2016-01" db="EMBL/GenBank/DDBJ databases">
        <title>Reference transcriptome for the parasite Schistocephalus solidus: insights into the molecular evolution of parasitism.</title>
        <authorList>
            <person name="Hebert F.O."/>
            <person name="Grambauer S."/>
            <person name="Barber I."/>
            <person name="Landry C.R."/>
            <person name="Aubin-Horth N."/>
        </authorList>
    </citation>
    <scope>NUCLEOTIDE SEQUENCE</scope>
</reference>
<dbReference type="InterPro" id="IPR003961">
    <property type="entry name" value="FN3_dom"/>
</dbReference>
<feature type="signal peptide" evidence="2">
    <location>
        <begin position="1"/>
        <end position="18"/>
    </location>
</feature>
<dbReference type="InterPro" id="IPR036116">
    <property type="entry name" value="FN3_sf"/>
</dbReference>
<dbReference type="PANTHER" id="PTHR46708">
    <property type="entry name" value="TENASCIN"/>
    <property type="match status" value="1"/>
</dbReference>
<dbReference type="Pfam" id="PF00041">
    <property type="entry name" value="fn3"/>
    <property type="match status" value="1"/>
</dbReference>